<reference evidence="4 5" key="2">
    <citation type="submission" date="2015-02" db="EMBL/GenBank/DDBJ databases">
        <title>The complete genome of Sphingomonas hengshuiensis sp. WHSC-8 isolated from soil of Hengshui Lake.</title>
        <authorList>
            <person name="Wei S."/>
            <person name="Guo J."/>
            <person name="Su C."/>
            <person name="Wu R."/>
            <person name="Zhang Z."/>
            <person name="Liang K."/>
            <person name="Li H."/>
            <person name="Wang T."/>
            <person name="Liu H."/>
            <person name="Zhang C."/>
            <person name="Li Z."/>
            <person name="Wang Q."/>
            <person name="Meng J."/>
        </authorList>
    </citation>
    <scope>NUCLEOTIDE SEQUENCE [LARGE SCALE GENOMIC DNA]</scope>
    <source>
        <strain evidence="4 5">WHSC-8</strain>
    </source>
</reference>
<evidence type="ECO:0000313" key="4">
    <source>
        <dbReference type="EMBL" id="AJP74394.1"/>
    </source>
</evidence>
<feature type="repeat" description="TPR" evidence="1">
    <location>
        <begin position="34"/>
        <end position="67"/>
    </location>
</feature>
<evidence type="ECO:0000256" key="3">
    <source>
        <dbReference type="SAM" id="SignalP"/>
    </source>
</evidence>
<evidence type="ECO:0000313" key="5">
    <source>
        <dbReference type="Proteomes" id="UP000032300"/>
    </source>
</evidence>
<proteinExistence type="predicted"/>
<dbReference type="AlphaFoldDB" id="A0A7U5BFN0"/>
<name>A0A7U5BFN0_9SPHN</name>
<evidence type="ECO:0000256" key="2">
    <source>
        <dbReference type="SAM" id="MobiDB-lite"/>
    </source>
</evidence>
<dbReference type="SUPFAM" id="SSF48452">
    <property type="entry name" value="TPR-like"/>
    <property type="match status" value="1"/>
</dbReference>
<feature type="region of interest" description="Disordered" evidence="2">
    <location>
        <begin position="150"/>
        <end position="172"/>
    </location>
</feature>
<dbReference type="Proteomes" id="UP000032300">
    <property type="component" value="Chromosome"/>
</dbReference>
<dbReference type="Gene3D" id="1.25.40.10">
    <property type="entry name" value="Tetratricopeptide repeat domain"/>
    <property type="match status" value="1"/>
</dbReference>
<dbReference type="InterPro" id="IPR019734">
    <property type="entry name" value="TPR_rpt"/>
</dbReference>
<organism evidence="4 5">
    <name type="scientific">Sphingomonas hengshuiensis</name>
    <dbReference type="NCBI Taxonomy" id="1609977"/>
    <lineage>
        <taxon>Bacteria</taxon>
        <taxon>Pseudomonadati</taxon>
        <taxon>Pseudomonadota</taxon>
        <taxon>Alphaproteobacteria</taxon>
        <taxon>Sphingomonadales</taxon>
        <taxon>Sphingomonadaceae</taxon>
        <taxon>Sphingomonas</taxon>
    </lineage>
</organism>
<dbReference type="Pfam" id="PF13432">
    <property type="entry name" value="TPR_16"/>
    <property type="match status" value="1"/>
</dbReference>
<accession>A0A7U5BFN0</accession>
<dbReference type="EMBL" id="CP010836">
    <property type="protein sequence ID" value="AJP74394.1"/>
    <property type="molecule type" value="Genomic_DNA"/>
</dbReference>
<keyword evidence="5" id="KW-1185">Reference proteome</keyword>
<reference evidence="4 5" key="1">
    <citation type="journal article" date="2015" name="Int. J. Syst. Evol. Microbiol.">
        <title>Sphingomonas hengshuiensis sp. nov., isolated from lake wetland.</title>
        <authorList>
            <person name="Wei S."/>
            <person name="Wang T."/>
            <person name="Liu H."/>
            <person name="Zhang C."/>
            <person name="Guo J."/>
            <person name="Wang Q."/>
            <person name="Liang K."/>
            <person name="Zhang Z."/>
        </authorList>
    </citation>
    <scope>NUCLEOTIDE SEQUENCE [LARGE SCALE GENOMIC DNA]</scope>
    <source>
        <strain evidence="4 5">WHSC-8</strain>
    </source>
</reference>
<dbReference type="InterPro" id="IPR011990">
    <property type="entry name" value="TPR-like_helical_dom_sf"/>
</dbReference>
<feature type="chain" id="PRO_5031371486" description="Tetratricopeptide repeat protein" evidence="3">
    <location>
        <begin position="24"/>
        <end position="172"/>
    </location>
</feature>
<dbReference type="SMART" id="SM00028">
    <property type="entry name" value="TPR"/>
    <property type="match status" value="2"/>
</dbReference>
<dbReference type="PROSITE" id="PS50005">
    <property type="entry name" value="TPR"/>
    <property type="match status" value="1"/>
</dbReference>
<sequence>MRFTAVSAAIALLALSMSTSLMAQRPDDQIDPKSLALLAQGRAAQAAGNIDGAEDALESALAVDPRNRAAFVVLAEISRGRGLPGKAIRLYHEALALDPNDLSALRGQGEAMVAKGAIVKAKENLTRLQTLCKTGCAEATALAASIAKGPPVTAAQAEPAPTAGAPATQKPN</sequence>
<keyword evidence="3" id="KW-0732">Signal</keyword>
<evidence type="ECO:0000256" key="1">
    <source>
        <dbReference type="PROSITE-ProRule" id="PRU00339"/>
    </source>
</evidence>
<gene>
    <name evidence="4" type="ORF">TS85_09140</name>
</gene>
<dbReference type="KEGG" id="sphi:TS85_09140"/>
<keyword evidence="1" id="KW-0802">TPR repeat</keyword>
<dbReference type="OrthoDB" id="8480982at2"/>
<evidence type="ECO:0008006" key="6">
    <source>
        <dbReference type="Google" id="ProtNLM"/>
    </source>
</evidence>
<feature type="signal peptide" evidence="3">
    <location>
        <begin position="1"/>
        <end position="23"/>
    </location>
</feature>
<protein>
    <recommendedName>
        <fullName evidence="6">Tetratricopeptide repeat protein</fullName>
    </recommendedName>
</protein>